<dbReference type="RefSeq" id="WP_324770258.1">
    <property type="nucleotide sequence ID" value="NZ_BAAATS010000067.1"/>
</dbReference>
<dbReference type="Proteomes" id="UP001352223">
    <property type="component" value="Unassembled WGS sequence"/>
</dbReference>
<gene>
    <name evidence="3" type="ORF">OKJ48_20865</name>
</gene>
<dbReference type="PANTHER" id="PTHR46553">
    <property type="entry name" value="ADENINE NUCLEOTIDE ALPHA HYDROLASES-LIKE SUPERFAMILY PROTEIN"/>
    <property type="match status" value="1"/>
</dbReference>
<feature type="domain" description="UspA" evidence="2">
    <location>
        <begin position="9"/>
        <end position="146"/>
    </location>
</feature>
<dbReference type="PANTHER" id="PTHR46553:SF3">
    <property type="entry name" value="ADENINE NUCLEOTIDE ALPHA HYDROLASES-LIKE SUPERFAMILY PROTEIN"/>
    <property type="match status" value="1"/>
</dbReference>
<proteinExistence type="inferred from homology"/>
<protein>
    <submittedName>
        <fullName evidence="3">Universal stress protein</fullName>
    </submittedName>
</protein>
<comment type="similarity">
    <text evidence="1">Belongs to the universal stress protein A family.</text>
</comment>
<feature type="domain" description="UspA" evidence="2">
    <location>
        <begin position="168"/>
        <end position="303"/>
    </location>
</feature>
<keyword evidence="4" id="KW-1185">Reference proteome</keyword>
<evidence type="ECO:0000313" key="4">
    <source>
        <dbReference type="Proteomes" id="UP001352223"/>
    </source>
</evidence>
<dbReference type="InterPro" id="IPR006015">
    <property type="entry name" value="Universal_stress_UspA"/>
</dbReference>
<sequence>MRDKGDEGMLKPIVVGVDGSQESSAAASWAAREALRRHRPLRLVHAWEGAPADGTEVTLPELNVPHRRARSALRTITEQLRATHGQLDVFSEQIALPPGPALLREAESAELLVLGSQGFGSVSGAFAGSVALATAAHAPCPLVLVRAGCTGDAERLPGATATGTRAPFRDIALAVDPCQPCDPVVEFAFRASDMRGAPLRCVHTWHVALRHGLVGPDERAVARNQAERNLAAALRPWKSKFPQVVVHEIVIEGHPAHQVVKAAGGAGLLVVGRRVRRAALGSHAGPVTHAAIHHVSCPVAVVPHD</sequence>
<comment type="caution">
    <text evidence="3">The sequence shown here is derived from an EMBL/GenBank/DDBJ whole genome shotgun (WGS) entry which is preliminary data.</text>
</comment>
<dbReference type="Pfam" id="PF00582">
    <property type="entry name" value="Usp"/>
    <property type="match status" value="2"/>
</dbReference>
<reference evidence="3 4" key="1">
    <citation type="submission" date="2022-10" db="EMBL/GenBank/DDBJ databases">
        <authorList>
            <person name="Xie J."/>
            <person name="Shen N."/>
        </authorList>
    </citation>
    <scope>NUCLEOTIDE SEQUENCE [LARGE SCALE GENOMIC DNA]</scope>
    <source>
        <strain evidence="3 4">DSM 41681</strain>
    </source>
</reference>
<evidence type="ECO:0000259" key="2">
    <source>
        <dbReference type="Pfam" id="PF00582"/>
    </source>
</evidence>
<organism evidence="3 4">
    <name type="scientific">Streptomyces kunmingensis</name>
    <dbReference type="NCBI Taxonomy" id="68225"/>
    <lineage>
        <taxon>Bacteria</taxon>
        <taxon>Bacillati</taxon>
        <taxon>Actinomycetota</taxon>
        <taxon>Actinomycetes</taxon>
        <taxon>Kitasatosporales</taxon>
        <taxon>Streptomycetaceae</taxon>
        <taxon>Streptomyces</taxon>
    </lineage>
</organism>
<dbReference type="InterPro" id="IPR014729">
    <property type="entry name" value="Rossmann-like_a/b/a_fold"/>
</dbReference>
<dbReference type="SUPFAM" id="SSF52402">
    <property type="entry name" value="Adenine nucleotide alpha hydrolases-like"/>
    <property type="match status" value="2"/>
</dbReference>
<evidence type="ECO:0000256" key="1">
    <source>
        <dbReference type="ARBA" id="ARBA00008791"/>
    </source>
</evidence>
<dbReference type="Gene3D" id="3.40.50.620">
    <property type="entry name" value="HUPs"/>
    <property type="match status" value="2"/>
</dbReference>
<name>A0ABU6CD91_9ACTN</name>
<dbReference type="PRINTS" id="PR01438">
    <property type="entry name" value="UNVRSLSTRESS"/>
</dbReference>
<dbReference type="InterPro" id="IPR006016">
    <property type="entry name" value="UspA"/>
</dbReference>
<dbReference type="EMBL" id="JAOZYB010000168">
    <property type="protein sequence ID" value="MEB3962681.1"/>
    <property type="molecule type" value="Genomic_DNA"/>
</dbReference>
<accession>A0ABU6CD91</accession>
<evidence type="ECO:0000313" key="3">
    <source>
        <dbReference type="EMBL" id="MEB3962681.1"/>
    </source>
</evidence>